<organism evidence="2 3">
    <name type="scientific">Curtobacterium salicis</name>
    <dbReference type="NCBI Taxonomy" id="1779862"/>
    <lineage>
        <taxon>Bacteria</taxon>
        <taxon>Bacillati</taxon>
        <taxon>Actinomycetota</taxon>
        <taxon>Actinomycetes</taxon>
        <taxon>Micrococcales</taxon>
        <taxon>Microbacteriaceae</taxon>
        <taxon>Curtobacterium</taxon>
    </lineage>
</organism>
<feature type="domain" description="HTH marR-type" evidence="1">
    <location>
        <begin position="22"/>
        <end position="158"/>
    </location>
</feature>
<keyword evidence="3" id="KW-1185">Reference proteome</keyword>
<reference evidence="2 3" key="1">
    <citation type="submission" date="2020-03" db="EMBL/GenBank/DDBJ databases">
        <title>Above-ground endophytic microbial communities from plants in different locations in the United States.</title>
        <authorList>
            <person name="Frank C."/>
        </authorList>
    </citation>
    <scope>NUCLEOTIDE SEQUENCE [LARGE SCALE GENOMIC DNA]</scope>
    <source>
        <strain evidence="2 3">WW7</strain>
    </source>
</reference>
<comment type="caution">
    <text evidence="2">The sequence shown here is derived from an EMBL/GenBank/DDBJ whole genome shotgun (WGS) entry which is preliminary data.</text>
</comment>
<dbReference type="PRINTS" id="PR00598">
    <property type="entry name" value="HTHMARR"/>
</dbReference>
<dbReference type="SUPFAM" id="SSF46785">
    <property type="entry name" value="Winged helix' DNA-binding domain"/>
    <property type="match status" value="1"/>
</dbReference>
<dbReference type="InterPro" id="IPR039422">
    <property type="entry name" value="MarR/SlyA-like"/>
</dbReference>
<evidence type="ECO:0000259" key="1">
    <source>
        <dbReference type="PROSITE" id="PS50995"/>
    </source>
</evidence>
<dbReference type="InterPro" id="IPR036388">
    <property type="entry name" value="WH-like_DNA-bd_sf"/>
</dbReference>
<evidence type="ECO:0000313" key="3">
    <source>
        <dbReference type="Proteomes" id="UP001318300"/>
    </source>
</evidence>
<dbReference type="Proteomes" id="UP001318300">
    <property type="component" value="Unassembled WGS sequence"/>
</dbReference>
<dbReference type="RefSeq" id="WP_166779814.1">
    <property type="nucleotide sequence ID" value="NZ_JAAOYO010000002.1"/>
</dbReference>
<dbReference type="PROSITE" id="PS50995">
    <property type="entry name" value="HTH_MARR_2"/>
    <property type="match status" value="1"/>
</dbReference>
<dbReference type="Gene3D" id="1.10.10.10">
    <property type="entry name" value="Winged helix-like DNA-binding domain superfamily/Winged helix DNA-binding domain"/>
    <property type="match status" value="1"/>
</dbReference>
<dbReference type="Pfam" id="PF12802">
    <property type="entry name" value="MarR_2"/>
    <property type="match status" value="1"/>
</dbReference>
<dbReference type="SMART" id="SM00347">
    <property type="entry name" value="HTH_MARR"/>
    <property type="match status" value="1"/>
</dbReference>
<dbReference type="InterPro" id="IPR000835">
    <property type="entry name" value="HTH_MarR-typ"/>
</dbReference>
<name>A0ABX0T5G5_9MICO</name>
<proteinExistence type="predicted"/>
<dbReference type="InterPro" id="IPR036390">
    <property type="entry name" value="WH_DNA-bd_sf"/>
</dbReference>
<dbReference type="EMBL" id="JAAOYO010000002">
    <property type="protein sequence ID" value="NII40726.1"/>
    <property type="molecule type" value="Genomic_DNA"/>
</dbReference>
<dbReference type="PANTHER" id="PTHR33164:SF43">
    <property type="entry name" value="HTH-TYPE TRANSCRIPTIONAL REPRESSOR YETL"/>
    <property type="match status" value="1"/>
</dbReference>
<keyword evidence="2" id="KW-0238">DNA-binding</keyword>
<evidence type="ECO:0000313" key="2">
    <source>
        <dbReference type="EMBL" id="NII40726.1"/>
    </source>
</evidence>
<dbReference type="GO" id="GO:0003677">
    <property type="term" value="F:DNA binding"/>
    <property type="evidence" value="ECO:0007669"/>
    <property type="project" value="UniProtKB-KW"/>
</dbReference>
<sequence length="171" mass="18460">MTSEVTTAAPGFWYGEDSRVDAVDVLNALRRYRTAESSAQRRVREELGIGENALMALRVLVDAETSGRTVNSKELAERLGITAASTSALVDRLVRSGHVERHADPGDRRGVILTATGKSMRRALAVIGDLDSRAVEVAQHLPPEDMAVVVAFLQQMAGAVDETDVTDVDED</sequence>
<accession>A0ABX0T5G5</accession>
<dbReference type="PANTHER" id="PTHR33164">
    <property type="entry name" value="TRANSCRIPTIONAL REGULATOR, MARR FAMILY"/>
    <property type="match status" value="1"/>
</dbReference>
<gene>
    <name evidence="2" type="ORF">E9228_001362</name>
</gene>
<protein>
    <submittedName>
        <fullName evidence="2">DNA-binding MarR family transcriptional regulator</fullName>
    </submittedName>
</protein>